<proteinExistence type="predicted"/>
<dbReference type="EMBL" id="BX294133">
    <property type="protein sequence ID" value="CAD71626.1"/>
    <property type="molecule type" value="Genomic_DNA"/>
</dbReference>
<dbReference type="AlphaFoldDB" id="Q7UYL6"/>
<evidence type="ECO:0000313" key="1">
    <source>
        <dbReference type="EMBL" id="CAD71626.1"/>
    </source>
</evidence>
<dbReference type="KEGG" id="rba:RB518"/>
<dbReference type="EnsemblBacteria" id="CAD71626">
    <property type="protein sequence ID" value="CAD71626"/>
    <property type="gene ID" value="RB518"/>
</dbReference>
<dbReference type="STRING" id="243090.RB518"/>
<dbReference type="Proteomes" id="UP000001025">
    <property type="component" value="Chromosome"/>
</dbReference>
<dbReference type="InParanoid" id="Q7UYL6"/>
<gene>
    <name evidence="1" type="ordered locus">RB518</name>
</gene>
<evidence type="ECO:0000313" key="2">
    <source>
        <dbReference type="Proteomes" id="UP000001025"/>
    </source>
</evidence>
<sequence>MLNRAICSTISSIGHQFSLPLAENDTQLNFIVGPFFAWKHRVAHRHPICGLHHQTIEPFHCQLREDIDRDRVSNQNTID</sequence>
<keyword evidence="2" id="KW-1185">Reference proteome</keyword>
<protein>
    <submittedName>
        <fullName evidence="1">Uncharacterized protein</fullName>
    </submittedName>
</protein>
<reference evidence="1 2" key="1">
    <citation type="journal article" date="2003" name="Proc. Natl. Acad. Sci. U.S.A.">
        <title>Complete genome sequence of the marine planctomycete Pirellula sp. strain 1.</title>
        <authorList>
            <person name="Gloeckner F.O."/>
            <person name="Kube M."/>
            <person name="Bauer M."/>
            <person name="Teeling H."/>
            <person name="Lombardot T."/>
            <person name="Ludwig W."/>
            <person name="Gade D."/>
            <person name="Beck A."/>
            <person name="Borzym K."/>
            <person name="Heitmann K."/>
            <person name="Rabus R."/>
            <person name="Schlesner H."/>
            <person name="Amann R."/>
            <person name="Reinhardt R."/>
        </authorList>
    </citation>
    <scope>NUCLEOTIDE SEQUENCE [LARGE SCALE GENOMIC DNA]</scope>
    <source>
        <strain evidence="2">DSM 10527 / NCIMB 13988 / SH1</strain>
    </source>
</reference>
<name>Q7UYL6_RHOBA</name>
<accession>Q7UYL6</accession>
<organism evidence="1 2">
    <name type="scientific">Rhodopirellula baltica (strain DSM 10527 / NCIMB 13988 / SH1)</name>
    <dbReference type="NCBI Taxonomy" id="243090"/>
    <lineage>
        <taxon>Bacteria</taxon>
        <taxon>Pseudomonadati</taxon>
        <taxon>Planctomycetota</taxon>
        <taxon>Planctomycetia</taxon>
        <taxon>Pirellulales</taxon>
        <taxon>Pirellulaceae</taxon>
        <taxon>Rhodopirellula</taxon>
    </lineage>
</organism>
<dbReference type="HOGENOM" id="CLU_2603639_0_0_0"/>